<keyword evidence="3" id="KW-1185">Reference proteome</keyword>
<evidence type="ECO:0000313" key="2">
    <source>
        <dbReference type="EMBL" id="TMW57267.1"/>
    </source>
</evidence>
<dbReference type="Proteomes" id="UP000794436">
    <property type="component" value="Unassembled WGS sequence"/>
</dbReference>
<accession>A0A8K1C754</accession>
<evidence type="ECO:0000313" key="3">
    <source>
        <dbReference type="Proteomes" id="UP000794436"/>
    </source>
</evidence>
<proteinExistence type="predicted"/>
<evidence type="ECO:0000256" key="1">
    <source>
        <dbReference type="SAM" id="Coils"/>
    </source>
</evidence>
<organism evidence="2 3">
    <name type="scientific">Pythium oligandrum</name>
    <name type="common">Mycoparasitic fungus</name>
    <dbReference type="NCBI Taxonomy" id="41045"/>
    <lineage>
        <taxon>Eukaryota</taxon>
        <taxon>Sar</taxon>
        <taxon>Stramenopiles</taxon>
        <taxon>Oomycota</taxon>
        <taxon>Peronosporomycetes</taxon>
        <taxon>Pythiales</taxon>
        <taxon>Pythiaceae</taxon>
        <taxon>Pythium</taxon>
    </lineage>
</organism>
<reference evidence="2" key="1">
    <citation type="submission" date="2019-03" db="EMBL/GenBank/DDBJ databases">
        <title>Long read genome sequence of the mycoparasitic Pythium oligandrum ATCC 38472 isolated from sugarbeet rhizosphere.</title>
        <authorList>
            <person name="Gaulin E."/>
        </authorList>
    </citation>
    <scope>NUCLEOTIDE SEQUENCE</scope>
    <source>
        <strain evidence="2">ATCC 38472_TT</strain>
    </source>
</reference>
<gene>
    <name evidence="2" type="ORF">Poli38472_003192</name>
</gene>
<protein>
    <submittedName>
        <fullName evidence="2">Uncharacterized protein</fullName>
    </submittedName>
</protein>
<comment type="caution">
    <text evidence="2">The sequence shown here is derived from an EMBL/GenBank/DDBJ whole genome shotgun (WGS) entry which is preliminary data.</text>
</comment>
<feature type="coiled-coil region" evidence="1">
    <location>
        <begin position="294"/>
        <end position="388"/>
    </location>
</feature>
<keyword evidence="1" id="KW-0175">Coiled coil</keyword>
<dbReference type="AlphaFoldDB" id="A0A8K1C754"/>
<name>A0A8K1C754_PYTOL</name>
<sequence>MYDPLSRSFGVVLEAGPGAGKTTLLDNFVERFPQFDCVKISFNDPYTTAAELFRCHGVDAEQKRADIPTDVIRVMLVDDVAFKFHEKAFWNDLILMYIPPNLRFVFAGTYSVICREPQLLKKASWWHQLWRRDFSLSDDEARAVLQLPSGLPASLQTPMLMQVMIRDCKGHLNTLRMDCAIQKLRSKMAADEVVMESQDALISEDLQAVFDKLYSSKVAREDGQEEYEEVLTLLARLDVLQGDYVERQVMQNVMEKLMHVQSQEELRSALRGSDRANVDLQKRRAELELVVNDRNAHIARIAELVQQVEQEKQRAIEHEASRPAFDSEVEKLQAEWKELQKKNAQRKAAIQMATGMMITDEEDCGRILERQTMDIQDLHQRQKSLEERKFDLSTQVKQTAGKIKSLEKQNEIRSRDMHAKRREDQFATMGHMKDWYQNLNQLLTTITGIDIPRITSDYMELRVLNTHSMRLFFDADSTRLRHVEFVRHDVPADDLAAIAIRTNDIKFLASEYRDRVFQTQ</sequence>
<dbReference type="OrthoDB" id="76587at2759"/>
<dbReference type="EMBL" id="SPLM01000144">
    <property type="protein sequence ID" value="TMW57267.1"/>
    <property type="molecule type" value="Genomic_DNA"/>
</dbReference>